<name>A0A6G0TQ54_APHGL</name>
<feature type="chain" id="PRO_5026009696" evidence="1">
    <location>
        <begin position="18"/>
        <end position="219"/>
    </location>
</feature>
<keyword evidence="3" id="KW-1185">Reference proteome</keyword>
<keyword evidence="1" id="KW-0732">Signal</keyword>
<dbReference type="OrthoDB" id="6573624at2759"/>
<proteinExistence type="predicted"/>
<evidence type="ECO:0000256" key="1">
    <source>
        <dbReference type="SAM" id="SignalP"/>
    </source>
</evidence>
<evidence type="ECO:0000313" key="2">
    <source>
        <dbReference type="EMBL" id="KAE9536946.1"/>
    </source>
</evidence>
<evidence type="ECO:0000313" key="3">
    <source>
        <dbReference type="Proteomes" id="UP000475862"/>
    </source>
</evidence>
<dbReference type="Proteomes" id="UP000475862">
    <property type="component" value="Unassembled WGS sequence"/>
</dbReference>
<reference evidence="2 3" key="1">
    <citation type="submission" date="2019-08" db="EMBL/GenBank/DDBJ databases">
        <title>The genome of the soybean aphid Biotype 1, its phylome, world population structure and adaptation to the North American continent.</title>
        <authorList>
            <person name="Giordano R."/>
            <person name="Donthu R.K."/>
            <person name="Hernandez A.G."/>
            <person name="Wright C.L."/>
            <person name="Zimin A.V."/>
        </authorList>
    </citation>
    <scope>NUCLEOTIDE SEQUENCE [LARGE SCALE GENOMIC DNA]</scope>
    <source>
        <tissue evidence="2">Whole aphids</tissue>
    </source>
</reference>
<protein>
    <submittedName>
        <fullName evidence="2">Uncharacterized protein</fullName>
    </submittedName>
</protein>
<accession>A0A6G0TQ54</accession>
<dbReference type="EMBL" id="VYZN01000019">
    <property type="protein sequence ID" value="KAE9536946.1"/>
    <property type="molecule type" value="Genomic_DNA"/>
</dbReference>
<dbReference type="AlphaFoldDB" id="A0A6G0TQ54"/>
<sequence>MMEYILRILILVGITFSSWVETLNNGTINKIDLNDKLRLRGLYCPRMIYQKKYNVIMIHNGVQSSGCASVEHNWYLSDSPLFHLWQNPIFEPIYCDNTCNRDASIYECMSKSQPTNKKEIDKGFKYMSLYEYPPASNTSTPAYRCAVFVTEKYEDHGIMAIRMAISSGRANSFDVKQCGGLSSVLTNKGSIYDHETQKKWPKDATYVFIMGDLEADKET</sequence>
<gene>
    <name evidence="2" type="ORF">AGLY_006753</name>
</gene>
<comment type="caution">
    <text evidence="2">The sequence shown here is derived from an EMBL/GenBank/DDBJ whole genome shotgun (WGS) entry which is preliminary data.</text>
</comment>
<feature type="signal peptide" evidence="1">
    <location>
        <begin position="1"/>
        <end position="17"/>
    </location>
</feature>
<organism evidence="2 3">
    <name type="scientific">Aphis glycines</name>
    <name type="common">Soybean aphid</name>
    <dbReference type="NCBI Taxonomy" id="307491"/>
    <lineage>
        <taxon>Eukaryota</taxon>
        <taxon>Metazoa</taxon>
        <taxon>Ecdysozoa</taxon>
        <taxon>Arthropoda</taxon>
        <taxon>Hexapoda</taxon>
        <taxon>Insecta</taxon>
        <taxon>Pterygota</taxon>
        <taxon>Neoptera</taxon>
        <taxon>Paraneoptera</taxon>
        <taxon>Hemiptera</taxon>
        <taxon>Sternorrhyncha</taxon>
        <taxon>Aphidomorpha</taxon>
        <taxon>Aphidoidea</taxon>
        <taxon>Aphididae</taxon>
        <taxon>Aphidini</taxon>
        <taxon>Aphis</taxon>
        <taxon>Aphis</taxon>
    </lineage>
</organism>